<protein>
    <submittedName>
        <fullName evidence="3">Uncharacterized protein</fullName>
    </submittedName>
</protein>
<gene>
    <name evidence="3" type="ORF">V5E97_26205</name>
</gene>
<evidence type="ECO:0000313" key="3">
    <source>
        <dbReference type="EMBL" id="XBH01821.1"/>
    </source>
</evidence>
<proteinExistence type="predicted"/>
<evidence type="ECO:0000256" key="1">
    <source>
        <dbReference type="SAM" id="MobiDB-lite"/>
    </source>
</evidence>
<keyword evidence="2" id="KW-0732">Signal</keyword>
<reference evidence="3" key="1">
    <citation type="submission" date="2024-05" db="EMBL/GenBank/DDBJ databases">
        <title>Planctomycetes of the genus Singulisphaera possess chitinolytic capabilities.</title>
        <authorList>
            <person name="Ivanova A."/>
        </authorList>
    </citation>
    <scope>NUCLEOTIDE SEQUENCE</scope>
    <source>
        <strain evidence="3">Ch08T</strain>
    </source>
</reference>
<organism evidence="3">
    <name type="scientific">Singulisphaera sp. Ch08</name>
    <dbReference type="NCBI Taxonomy" id="3120278"/>
    <lineage>
        <taxon>Bacteria</taxon>
        <taxon>Pseudomonadati</taxon>
        <taxon>Planctomycetota</taxon>
        <taxon>Planctomycetia</taxon>
        <taxon>Isosphaerales</taxon>
        <taxon>Isosphaeraceae</taxon>
        <taxon>Singulisphaera</taxon>
    </lineage>
</organism>
<feature type="region of interest" description="Disordered" evidence="1">
    <location>
        <begin position="484"/>
        <end position="520"/>
    </location>
</feature>
<dbReference type="EMBL" id="CP155447">
    <property type="protein sequence ID" value="XBH01821.1"/>
    <property type="molecule type" value="Genomic_DNA"/>
</dbReference>
<evidence type="ECO:0000256" key="2">
    <source>
        <dbReference type="SAM" id="SignalP"/>
    </source>
</evidence>
<sequence>MHIGLSLRGAMACVLLALVPSTREVVAAEAVRPVPLGGSLGGQTGDQSYGVYVPTRHGGTLTIKAGAGTIEALTGPDGRPRTNGQDLGGPNAQGWYTFKVSGVGPGKPYAVETAFVQVGQAARMPWNYYYWPTKGDSIHEPWSGGNGRVDTPSPAGDDLMVVAYGASIAPGQDIILPGPNGLLESRPAPGDTSTWFPNLYDDLTFLGADGVSYQTPAPLLKFDQLFGLSSRSWEAAYSQTQGIQRWPGHCLGGAIASIMLNEPQPAPGAGMSRDELKALWAELGENHLNHRIGDNANNIPAGPPRPGSDACDLYVPRFHAMLERHIRARKQALLGNLRAFPPTGGPDEVWNHGIGKYTASFHVIPGAGARRVRIELELVANTGSNLNDQDPKPRINNYEYILVYGVDGEVDESAVALCDWLAVGGDALYAPLNILEVAESRWQGHNPMVTEANVRALDASNGGGAKFTGAAPTFRPVATNEASRSPLAFPPMTGGDSAPPRIADSIPTPPRRGLFRFGRD</sequence>
<dbReference type="AlphaFoldDB" id="A0AAU7C998"/>
<dbReference type="RefSeq" id="WP_406694567.1">
    <property type="nucleotide sequence ID" value="NZ_CP155447.1"/>
</dbReference>
<name>A0AAU7C998_9BACT</name>
<feature type="signal peptide" evidence="2">
    <location>
        <begin position="1"/>
        <end position="27"/>
    </location>
</feature>
<feature type="chain" id="PRO_5043369283" evidence="2">
    <location>
        <begin position="28"/>
        <end position="520"/>
    </location>
</feature>
<accession>A0AAU7C998</accession>